<evidence type="ECO:0000256" key="3">
    <source>
        <dbReference type="PROSITE-ProRule" id="PRU00339"/>
    </source>
</evidence>
<dbReference type="PANTHER" id="PTHR44858">
    <property type="entry name" value="TETRATRICOPEPTIDE REPEAT PROTEIN 6"/>
    <property type="match status" value="1"/>
</dbReference>
<dbReference type="InterPro" id="IPR019734">
    <property type="entry name" value="TPR_rpt"/>
</dbReference>
<feature type="repeat" description="TPR" evidence="3">
    <location>
        <begin position="152"/>
        <end position="185"/>
    </location>
</feature>
<evidence type="ECO:0000256" key="2">
    <source>
        <dbReference type="ARBA" id="ARBA00022803"/>
    </source>
</evidence>
<name>A0A2N1M6Y6_9GLOM</name>
<evidence type="ECO:0000256" key="1">
    <source>
        <dbReference type="ARBA" id="ARBA00022737"/>
    </source>
</evidence>
<gene>
    <name evidence="4" type="ORF">RhiirC2_798114</name>
</gene>
<dbReference type="Proteomes" id="UP000233469">
    <property type="component" value="Unassembled WGS sequence"/>
</dbReference>
<reference evidence="4 5" key="1">
    <citation type="submission" date="2016-04" db="EMBL/GenBank/DDBJ databases">
        <title>Genome analyses suggest a sexual origin of heterokaryosis in a supposedly ancient asexual fungus.</title>
        <authorList>
            <person name="Ropars J."/>
            <person name="Sedzielewska K."/>
            <person name="Noel J."/>
            <person name="Charron P."/>
            <person name="Farinelli L."/>
            <person name="Marton T."/>
            <person name="Kruger M."/>
            <person name="Pelin A."/>
            <person name="Brachmann A."/>
            <person name="Corradi N."/>
        </authorList>
    </citation>
    <scope>NUCLEOTIDE SEQUENCE [LARGE SCALE GENOMIC DNA]</scope>
    <source>
        <strain evidence="4 5">C2</strain>
    </source>
</reference>
<dbReference type="InterPro" id="IPR013083">
    <property type="entry name" value="Znf_RING/FYVE/PHD"/>
</dbReference>
<organism evidence="4 5">
    <name type="scientific">Rhizophagus irregularis</name>
    <dbReference type="NCBI Taxonomy" id="588596"/>
    <lineage>
        <taxon>Eukaryota</taxon>
        <taxon>Fungi</taxon>
        <taxon>Fungi incertae sedis</taxon>
        <taxon>Mucoromycota</taxon>
        <taxon>Glomeromycotina</taxon>
        <taxon>Glomeromycetes</taxon>
        <taxon>Glomerales</taxon>
        <taxon>Glomeraceae</taxon>
        <taxon>Rhizophagus</taxon>
    </lineage>
</organism>
<sequence length="283" mass="33375">EPEDQLCILKCQHTLSLNNLKRLKQKKCPECREKIEENDIRYLPQNSIYKNLYNKFSESGHILSSTELKNSDQLYNSDDSDNSEADLILIKKKFMNSIIKLNSNISLSSIFPKFSKKQHPTYQNIINEVNEKHYEKAESLCKEFLNFFPKSYSLRCILAYIYRCLKNYEQAHFYLKEAINLKPKEPIAYLICGEIFFWQGEYNKAINNLKISNNYKVKINHLYVILGNSYFKLNLIDSKYINALTNYDIALKNNPNNYLCLKSNAYILEKCNKYSENLKMQIV</sequence>
<dbReference type="PROSITE" id="PS50005">
    <property type="entry name" value="TPR"/>
    <property type="match status" value="1"/>
</dbReference>
<proteinExistence type="predicted"/>
<dbReference type="SMART" id="SM00028">
    <property type="entry name" value="TPR"/>
    <property type="match status" value="3"/>
</dbReference>
<keyword evidence="2 3" id="KW-0802">TPR repeat</keyword>
<dbReference type="SUPFAM" id="SSF48452">
    <property type="entry name" value="TPR-like"/>
    <property type="match status" value="1"/>
</dbReference>
<evidence type="ECO:0000313" key="4">
    <source>
        <dbReference type="EMBL" id="PKK57393.1"/>
    </source>
</evidence>
<dbReference type="PANTHER" id="PTHR44858:SF1">
    <property type="entry name" value="UDP-N-ACETYLGLUCOSAMINE--PEPTIDE N-ACETYLGLUCOSAMINYLTRANSFERASE SPINDLY-RELATED"/>
    <property type="match status" value="1"/>
</dbReference>
<dbReference type="Gene3D" id="3.30.40.10">
    <property type="entry name" value="Zinc/RING finger domain, C3HC4 (zinc finger)"/>
    <property type="match status" value="1"/>
</dbReference>
<evidence type="ECO:0000313" key="5">
    <source>
        <dbReference type="Proteomes" id="UP000233469"/>
    </source>
</evidence>
<reference evidence="4 5" key="2">
    <citation type="submission" date="2017-10" db="EMBL/GenBank/DDBJ databases">
        <title>Extensive intraspecific genome diversity in a model arbuscular mycorrhizal fungus.</title>
        <authorList>
            <person name="Chen E.C.H."/>
            <person name="Morin E."/>
            <person name="Baudet D."/>
            <person name="Noel J."/>
            <person name="Ndikumana S."/>
            <person name="Charron P."/>
            <person name="St-Onge C."/>
            <person name="Giorgi J."/>
            <person name="Grigoriev I.V."/>
            <person name="Roux C."/>
            <person name="Martin F.M."/>
            <person name="Corradi N."/>
        </authorList>
    </citation>
    <scope>NUCLEOTIDE SEQUENCE [LARGE SCALE GENOMIC DNA]</scope>
    <source>
        <strain evidence="4 5">C2</strain>
    </source>
</reference>
<accession>A0A2N1M6Y6</accession>
<feature type="non-terminal residue" evidence="4">
    <location>
        <position position="1"/>
    </location>
</feature>
<dbReference type="Gene3D" id="1.25.40.10">
    <property type="entry name" value="Tetratricopeptide repeat domain"/>
    <property type="match status" value="1"/>
</dbReference>
<dbReference type="InterPro" id="IPR050498">
    <property type="entry name" value="Ycf3"/>
</dbReference>
<protein>
    <submittedName>
        <fullName evidence="4">TPR-like protein</fullName>
    </submittedName>
</protein>
<keyword evidence="1" id="KW-0677">Repeat</keyword>
<dbReference type="InterPro" id="IPR011990">
    <property type="entry name" value="TPR-like_helical_dom_sf"/>
</dbReference>
<comment type="caution">
    <text evidence="4">The sequence shown here is derived from an EMBL/GenBank/DDBJ whole genome shotgun (WGS) entry which is preliminary data.</text>
</comment>
<dbReference type="AlphaFoldDB" id="A0A2N1M6Y6"/>
<dbReference type="EMBL" id="LLXL01004433">
    <property type="protein sequence ID" value="PKK57393.1"/>
    <property type="molecule type" value="Genomic_DNA"/>
</dbReference>
<dbReference type="Pfam" id="PF12895">
    <property type="entry name" value="ANAPC3"/>
    <property type="match status" value="1"/>
</dbReference>